<evidence type="ECO:0000259" key="3">
    <source>
        <dbReference type="Pfam" id="PF18935"/>
    </source>
</evidence>
<keyword evidence="5" id="KW-1185">Reference proteome</keyword>
<accession>A0A2Z3LDS8</accession>
<reference evidence="4 5" key="1">
    <citation type="submission" date="2018-05" db="EMBL/GenBank/DDBJ databases">
        <title>Candidatus Cardinium hertigii Genome Assembly.</title>
        <authorList>
            <person name="Showmaker K.C."/>
            <person name="Walden K.O."/>
            <person name="Fields C.J."/>
            <person name="Lambert K.N."/>
            <person name="Hudson M.E."/>
        </authorList>
    </citation>
    <scope>NUCLEOTIDE SEQUENCE [LARGE SCALE GENOMIC DNA]</scope>
    <source>
        <strain evidence="5">cHgTN10</strain>
    </source>
</reference>
<feature type="transmembrane region" description="Helical" evidence="2">
    <location>
        <begin position="165"/>
        <end position="185"/>
    </location>
</feature>
<proteinExistence type="predicted"/>
<feature type="region of interest" description="Disordered" evidence="1">
    <location>
        <begin position="122"/>
        <end position="148"/>
    </location>
</feature>
<dbReference type="KEGG" id="cher:DK880_00600"/>
<dbReference type="Proteomes" id="UP000245872">
    <property type="component" value="Chromosome"/>
</dbReference>
<keyword evidence="2" id="KW-0812">Transmembrane</keyword>
<evidence type="ECO:0000256" key="2">
    <source>
        <dbReference type="SAM" id="Phobius"/>
    </source>
</evidence>
<name>A0A2Z3LDS8_9BACT</name>
<dbReference type="InterPro" id="IPR043738">
    <property type="entry name" value="DUF5683"/>
</dbReference>
<keyword evidence="2" id="KW-1133">Transmembrane helix</keyword>
<protein>
    <recommendedName>
        <fullName evidence="3">DUF5683 domain-containing protein</fullName>
    </recommendedName>
</protein>
<evidence type="ECO:0000313" key="5">
    <source>
        <dbReference type="Proteomes" id="UP000245872"/>
    </source>
</evidence>
<feature type="transmembrane region" description="Helical" evidence="2">
    <location>
        <begin position="205"/>
        <end position="230"/>
    </location>
</feature>
<feature type="compositionally biased region" description="Low complexity" evidence="1">
    <location>
        <begin position="137"/>
        <end position="148"/>
    </location>
</feature>
<gene>
    <name evidence="4" type="ORF">DK880_00600</name>
</gene>
<organism evidence="4 5">
    <name type="scientific">Candidatus Cardinium hertigii</name>
    <dbReference type="NCBI Taxonomy" id="247481"/>
    <lineage>
        <taxon>Bacteria</taxon>
        <taxon>Pseudomonadati</taxon>
        <taxon>Bacteroidota</taxon>
        <taxon>Cytophagia</taxon>
        <taxon>Cytophagales</taxon>
        <taxon>Amoebophilaceae</taxon>
        <taxon>Candidatus Cardinium</taxon>
    </lineage>
</organism>
<dbReference type="AlphaFoldDB" id="A0A2Z3LDS8"/>
<feature type="compositionally biased region" description="Basic and acidic residues" evidence="1">
    <location>
        <begin position="122"/>
        <end position="132"/>
    </location>
</feature>
<evidence type="ECO:0000313" key="4">
    <source>
        <dbReference type="EMBL" id="AWN81916.1"/>
    </source>
</evidence>
<feature type="domain" description="DUF5683" evidence="3">
    <location>
        <begin position="74"/>
        <end position="202"/>
    </location>
</feature>
<dbReference type="EMBL" id="CP029619">
    <property type="protein sequence ID" value="AWN81916.1"/>
    <property type="molecule type" value="Genomic_DNA"/>
</dbReference>
<evidence type="ECO:0000256" key="1">
    <source>
        <dbReference type="SAM" id="MobiDB-lite"/>
    </source>
</evidence>
<sequence>MMKLRYIWFLTLVSVRVAFAQPLSLSRSTFVNRSNQLHQAVAWPYLLRTHNFIPPKKNKAQLLHEAMSTHATVQRSWLSSMVVPGLGQIYNKHYWKIPFFYLGFLLGGIKIRAEHNEMHKHERNKLEIDKQDGNGISKSSTASSSLPSKGFTERRIAECKRARNLFILITAVWYILNILDAYVGAHGRTVNFQDDIKIEPSTAATVAPAVLATASAYSSAATIPLVTFSFPIHLKKGVL</sequence>
<dbReference type="Pfam" id="PF18935">
    <property type="entry name" value="DUF5683"/>
    <property type="match status" value="1"/>
</dbReference>
<keyword evidence="2" id="KW-0472">Membrane</keyword>